<dbReference type="EMBL" id="CP006019">
    <property type="protein sequence ID" value="AIF69975.1"/>
    <property type="molecule type" value="Genomic_DNA"/>
</dbReference>
<dbReference type="Proteomes" id="UP000027981">
    <property type="component" value="Chromosome"/>
</dbReference>
<dbReference type="HOGENOM" id="CLU_113599_0_0_2"/>
<keyword evidence="1" id="KW-0175">Coiled coil</keyword>
<feature type="coiled-coil region" evidence="1">
    <location>
        <begin position="5"/>
        <end position="32"/>
    </location>
</feature>
<dbReference type="RefSeq" id="WP_048165473.1">
    <property type="nucleotide sequence ID" value="NZ_CP006019.1"/>
</dbReference>
<name>A0A075LT84_9EURY</name>
<reference evidence="4" key="1">
    <citation type="submission" date="2013-06" db="EMBL/GenBank/DDBJ databases">
        <title>Complete Genome Sequence of Hyperthermophilic Palaeococcus pacificus DY20341T, Isolated from a Deep-Sea Hydrothermal Sediments.</title>
        <authorList>
            <person name="Zeng X."/>
            <person name="Shao Z."/>
        </authorList>
    </citation>
    <scope>NUCLEOTIDE SEQUENCE [LARGE SCALE GENOMIC DNA]</scope>
    <source>
        <strain evidence="4">DY20341</strain>
    </source>
</reference>
<evidence type="ECO:0000313" key="4">
    <source>
        <dbReference type="Proteomes" id="UP000027981"/>
    </source>
</evidence>
<sequence>MKEVLDELEKRIKKLEAEIELAEQRLALMDKVGALTKYSLWESRSQGLDLYMFFFLIFLISSLFVFAWIKNRFSFVPISLTPYILIATVLALFPIFYFISKLYKKPEETPVQYLEKRENAARTVLKSFYNPLKEALEKGNEEKLKSLADELIHSRALSEALDILNEGDAKLMAYALYLYAYRGPDVADEILDTAEKMRNKPLKKLLLLSLEDLKTS</sequence>
<feature type="transmembrane region" description="Helical" evidence="2">
    <location>
        <begin position="75"/>
        <end position="99"/>
    </location>
</feature>
<dbReference type="OrthoDB" id="102388at2157"/>
<gene>
    <name evidence="3" type="ORF">PAP_07930</name>
</gene>
<feature type="transmembrane region" description="Helical" evidence="2">
    <location>
        <begin position="50"/>
        <end position="69"/>
    </location>
</feature>
<dbReference type="GeneID" id="24842687"/>
<dbReference type="STRING" id="1343739.PAP_07930"/>
<evidence type="ECO:0000313" key="3">
    <source>
        <dbReference type="EMBL" id="AIF69975.1"/>
    </source>
</evidence>
<proteinExistence type="predicted"/>
<keyword evidence="4" id="KW-1185">Reference proteome</keyword>
<dbReference type="eggNOG" id="arCOG05733">
    <property type="taxonomic scope" value="Archaea"/>
</dbReference>
<protein>
    <submittedName>
        <fullName evidence="3">Uncharacterized protein</fullName>
    </submittedName>
</protein>
<evidence type="ECO:0000256" key="1">
    <source>
        <dbReference type="SAM" id="Coils"/>
    </source>
</evidence>
<keyword evidence="2" id="KW-0472">Membrane</keyword>
<keyword evidence="2" id="KW-1133">Transmembrane helix</keyword>
<accession>A0A075LT84</accession>
<keyword evidence="2" id="KW-0812">Transmembrane</keyword>
<dbReference type="KEGG" id="ppac:PAP_07930"/>
<evidence type="ECO:0000256" key="2">
    <source>
        <dbReference type="SAM" id="Phobius"/>
    </source>
</evidence>
<organism evidence="3 4">
    <name type="scientific">Palaeococcus pacificus DY20341</name>
    <dbReference type="NCBI Taxonomy" id="1343739"/>
    <lineage>
        <taxon>Archaea</taxon>
        <taxon>Methanobacteriati</taxon>
        <taxon>Methanobacteriota</taxon>
        <taxon>Thermococci</taxon>
        <taxon>Thermococcales</taxon>
        <taxon>Thermococcaceae</taxon>
        <taxon>Palaeococcus</taxon>
    </lineage>
</organism>
<dbReference type="AlphaFoldDB" id="A0A075LT84"/>
<reference evidence="3 4" key="2">
    <citation type="journal article" date="2015" name="Genome Announc.">
        <title>Complete Genome Sequence of Hyperthermophilic Piezophilic Archaeon Palaeococcus pacificus DY20341T, Isolated from Deep-Sea Hydrothermal Sediments.</title>
        <authorList>
            <person name="Zeng X."/>
            <person name="Jebbar M."/>
            <person name="Shao Z."/>
        </authorList>
    </citation>
    <scope>NUCLEOTIDE SEQUENCE [LARGE SCALE GENOMIC DNA]</scope>
    <source>
        <strain evidence="3 4">DY20341</strain>
    </source>
</reference>